<feature type="compositionally biased region" description="Low complexity" evidence="1">
    <location>
        <begin position="299"/>
        <end position="337"/>
    </location>
</feature>
<dbReference type="AlphaFoldDB" id="A0A7E6FP69"/>
<organism evidence="2 3">
    <name type="scientific">Octopus sinensis</name>
    <name type="common">East Asian common octopus</name>
    <dbReference type="NCBI Taxonomy" id="2607531"/>
    <lineage>
        <taxon>Eukaryota</taxon>
        <taxon>Metazoa</taxon>
        <taxon>Spiralia</taxon>
        <taxon>Lophotrochozoa</taxon>
        <taxon>Mollusca</taxon>
        <taxon>Cephalopoda</taxon>
        <taxon>Coleoidea</taxon>
        <taxon>Octopodiformes</taxon>
        <taxon>Octopoda</taxon>
        <taxon>Incirrata</taxon>
        <taxon>Octopodidae</taxon>
        <taxon>Octopus</taxon>
    </lineage>
</organism>
<proteinExistence type="predicted"/>
<protein>
    <submittedName>
        <fullName evidence="3">Uncharacterized protein LOC118767978 isoform X1</fullName>
    </submittedName>
</protein>
<evidence type="ECO:0000256" key="1">
    <source>
        <dbReference type="SAM" id="MobiDB-lite"/>
    </source>
</evidence>
<reference evidence="3" key="1">
    <citation type="submission" date="2025-08" db="UniProtKB">
        <authorList>
            <consortium name="RefSeq"/>
        </authorList>
    </citation>
    <scope>IDENTIFICATION</scope>
</reference>
<feature type="region of interest" description="Disordered" evidence="1">
    <location>
        <begin position="276"/>
        <end position="337"/>
    </location>
</feature>
<evidence type="ECO:0000313" key="2">
    <source>
        <dbReference type="Proteomes" id="UP000515154"/>
    </source>
</evidence>
<accession>A0A7E6FP69</accession>
<dbReference type="RefSeq" id="XP_036369443.1">
    <property type="nucleotide sequence ID" value="XM_036513550.1"/>
</dbReference>
<name>A0A7E6FP69_9MOLL</name>
<gene>
    <name evidence="3" type="primary">LOC118767978</name>
</gene>
<keyword evidence="2" id="KW-1185">Reference proteome</keyword>
<feature type="compositionally biased region" description="Low complexity" evidence="1">
    <location>
        <begin position="171"/>
        <end position="186"/>
    </location>
</feature>
<dbReference type="KEGG" id="osn:118767978"/>
<feature type="region of interest" description="Disordered" evidence="1">
    <location>
        <begin position="166"/>
        <end position="199"/>
    </location>
</feature>
<sequence length="573" mass="63801">MGLYLDNSHSVPNYLSDLKNFFVSEPGIMSDRNIQFKASMVGMWLDMEIPVVLEQISNLLQLKNFQKVKVQLSRQGLKLTKKGKLPGLSSEDLIPLQNIEDIFVDDSIPTCFICITTACSSSPTQIMALKCLNEICAKGIVTHYKILTGDKKRLVQSLRNAQLASLGASQTSNNSTNSDSSEGNNDLSDGVGSNTESGYTTDHELCEKETDSDSKPENNLVLSGLSLKDNLSRNNKQDIKILMRNVSNLRYLLQKHAATISRKEFLDANKKIQQLNEEMKKKTRKSKNSESDGSKSKKGNSNGASSSSSGVSSENSNNSSSSSTNSDDNSDSQMSKDSIYTQISKRKSSQANKITDALISNGAVNLPRVSSNSSMESFHAISAKRQISKELKCSIIDNEDTEGEFQAEIEFLDENDDVFYTNQLGSKLRGPMIPGVTVVSIPDSTNRARKKSNMKRDSEKVLSPGRQVRFSEPTTALAVASTPTPSEQSYSGTMEIPVRRHFFYQKPSYQQDWTPTARSDIVRRSNLKTHVLKPIERVYPNPTYRTYAPSNDFRPKLNSELYYQYEPSFVDTY</sequence>
<evidence type="ECO:0000313" key="3">
    <source>
        <dbReference type="RefSeq" id="XP_036369443.1"/>
    </source>
</evidence>
<dbReference type="Proteomes" id="UP000515154">
    <property type="component" value="Linkage group LG26"/>
</dbReference>